<dbReference type="GO" id="GO:0007018">
    <property type="term" value="P:microtubule-based movement"/>
    <property type="evidence" value="ECO:0007669"/>
    <property type="project" value="InterPro"/>
</dbReference>
<evidence type="ECO:0000259" key="1">
    <source>
        <dbReference type="Pfam" id="PF17852"/>
    </source>
</evidence>
<dbReference type="AlphaFoldDB" id="A0AAD9KBG8"/>
<dbReference type="GO" id="GO:0051959">
    <property type="term" value="F:dynein light intermediate chain binding"/>
    <property type="evidence" value="ECO:0007669"/>
    <property type="project" value="InterPro"/>
</dbReference>
<dbReference type="Proteomes" id="UP001209878">
    <property type="component" value="Unassembled WGS sequence"/>
</dbReference>
<gene>
    <name evidence="2" type="ORF">NP493_1235g00003</name>
</gene>
<dbReference type="InterPro" id="IPR026983">
    <property type="entry name" value="DHC"/>
</dbReference>
<comment type="caution">
    <text evidence="2">The sequence shown here is derived from an EMBL/GenBank/DDBJ whole genome shotgun (WGS) entry which is preliminary data.</text>
</comment>
<accession>A0AAD9KBG8</accession>
<evidence type="ECO:0000313" key="2">
    <source>
        <dbReference type="EMBL" id="KAK2168271.1"/>
    </source>
</evidence>
<dbReference type="EMBL" id="JAODUO010001235">
    <property type="protein sequence ID" value="KAK2168271.1"/>
    <property type="molecule type" value="Genomic_DNA"/>
</dbReference>
<dbReference type="InterPro" id="IPR041466">
    <property type="entry name" value="Dynein_AAA5_ext"/>
</dbReference>
<protein>
    <recommendedName>
        <fullName evidence="1">Dynein heavy chain AAA 5 extension domain-containing protein</fullName>
    </recommendedName>
</protein>
<dbReference type="GO" id="GO:0030286">
    <property type="term" value="C:dynein complex"/>
    <property type="evidence" value="ECO:0007669"/>
    <property type="project" value="InterPro"/>
</dbReference>
<reference evidence="2" key="1">
    <citation type="journal article" date="2023" name="Mol. Biol. Evol.">
        <title>Third-Generation Sequencing Reveals the Adaptive Role of the Epigenome in Three Deep-Sea Polychaetes.</title>
        <authorList>
            <person name="Perez M."/>
            <person name="Aroh O."/>
            <person name="Sun Y."/>
            <person name="Lan Y."/>
            <person name="Juniper S.K."/>
            <person name="Young C.R."/>
            <person name="Angers B."/>
            <person name="Qian P.Y."/>
        </authorList>
    </citation>
    <scope>NUCLEOTIDE SEQUENCE</scope>
    <source>
        <strain evidence="2">R07B-5</strain>
    </source>
</reference>
<dbReference type="PANTHER" id="PTHR22878">
    <property type="entry name" value="DYNEIN HEAVY CHAIN 6, AXONEMAL-LIKE-RELATED"/>
    <property type="match status" value="1"/>
</dbReference>
<organism evidence="2 3">
    <name type="scientific">Ridgeia piscesae</name>
    <name type="common">Tubeworm</name>
    <dbReference type="NCBI Taxonomy" id="27915"/>
    <lineage>
        <taxon>Eukaryota</taxon>
        <taxon>Metazoa</taxon>
        <taxon>Spiralia</taxon>
        <taxon>Lophotrochozoa</taxon>
        <taxon>Annelida</taxon>
        <taxon>Polychaeta</taxon>
        <taxon>Sedentaria</taxon>
        <taxon>Canalipalpata</taxon>
        <taxon>Sabellida</taxon>
        <taxon>Siboglinidae</taxon>
        <taxon>Ridgeia</taxon>
    </lineage>
</organism>
<dbReference type="GO" id="GO:0045505">
    <property type="term" value="F:dynein intermediate chain binding"/>
    <property type="evidence" value="ECO:0007669"/>
    <property type="project" value="InterPro"/>
</dbReference>
<name>A0AAD9KBG8_RIDPI</name>
<dbReference type="Pfam" id="PF17852">
    <property type="entry name" value="Dynein_AAA_lid"/>
    <property type="match status" value="1"/>
</dbReference>
<dbReference type="PANTHER" id="PTHR22878:SF68">
    <property type="entry name" value="DYNEIN HEAVY CHAIN 6, AXONEMAL-LIKE"/>
    <property type="match status" value="1"/>
</dbReference>
<keyword evidence="3" id="KW-1185">Reference proteome</keyword>
<proteinExistence type="predicted"/>
<sequence length="147" mass="16860">MDEAVGDDEPVEVETDPLLLATQQKLAEKLVEEQTKMVVAYFLFSLVWTVGATLDAASKLKFDEFFRMQCASEGDHHGKQTKPKELKIPRGLFIPKRGLVYDHVYLQQTFGSWHTWSSMVTRCNIDQKGKVSFFLEPLTRNKMSSSW</sequence>
<evidence type="ECO:0000313" key="3">
    <source>
        <dbReference type="Proteomes" id="UP001209878"/>
    </source>
</evidence>
<feature type="domain" description="Dynein heavy chain AAA 5 extension" evidence="1">
    <location>
        <begin position="27"/>
        <end position="117"/>
    </location>
</feature>
<dbReference type="Gene3D" id="1.10.472.130">
    <property type="match status" value="1"/>
</dbReference>